<dbReference type="OrthoDB" id="103681at2157"/>
<dbReference type="EMBL" id="AJ248285">
    <property type="protein sequence ID" value="CAB49814.1"/>
    <property type="molecule type" value="Genomic_DNA"/>
</dbReference>
<organism evidence="8 10">
    <name type="scientific">Pyrococcus abyssi (strain GE5 / Orsay)</name>
    <dbReference type="NCBI Taxonomy" id="272844"/>
    <lineage>
        <taxon>Archaea</taxon>
        <taxon>Methanobacteriati</taxon>
        <taxon>Methanobacteriota</taxon>
        <taxon>Thermococci</taxon>
        <taxon>Thermococcales</taxon>
        <taxon>Thermococcaceae</taxon>
        <taxon>Pyrococcus</taxon>
    </lineage>
</organism>
<evidence type="ECO:0000313" key="9">
    <source>
        <dbReference type="EMBL" id="CCE70307.1"/>
    </source>
</evidence>
<keyword evidence="3 6" id="KW-0812">Transmembrane</keyword>
<evidence type="ECO:0000256" key="4">
    <source>
        <dbReference type="ARBA" id="ARBA00022989"/>
    </source>
</evidence>
<evidence type="ECO:0000313" key="11">
    <source>
        <dbReference type="Proteomes" id="UP000009139"/>
    </source>
</evidence>
<sequence>MDRKLYRAKDERMFLGVLGGIAKYLNVDATIIRLLFLLFLVLNPVAAIILYFGAAIIMPEEPGEEEGEEELPKRIEKLRNEIEEGFKFENDAKVLGLALILLGLAFILKSYVFVPKEILMGGILVVLGLYLIVRR</sequence>
<gene>
    <name evidence="8" type="ordered locus">PAB0603</name>
</gene>
<feature type="transmembrane region" description="Helical" evidence="6">
    <location>
        <begin position="31"/>
        <end position="52"/>
    </location>
</feature>
<dbReference type="EMBL" id="HE613800">
    <property type="protein sequence ID" value="CCE70307.1"/>
    <property type="molecule type" value="Genomic_DNA"/>
</dbReference>
<reference evidence="8" key="3">
    <citation type="journal article" date="2001" name="Genome Res.">
        <title>Genome evolution at the genus level: comparison of three complete genomes of hyperthermophilic archaea.</title>
        <authorList>
            <person name="Lecompte O."/>
            <person name="Ripp R."/>
            <person name="Puzos-Barbe V."/>
            <person name="Duprat S."/>
            <person name="Heilig R."/>
            <person name="Dietrich J."/>
            <person name="Thierry J.C."/>
            <person name="Poch O."/>
        </authorList>
    </citation>
    <scope>NUCLEOTIDE SEQUENCE</scope>
    <source>
        <strain evidence="8">Orsay</strain>
    </source>
</reference>
<dbReference type="Pfam" id="PF04024">
    <property type="entry name" value="PspC"/>
    <property type="match status" value="1"/>
</dbReference>
<dbReference type="AlphaFoldDB" id="Q9V091"/>
<dbReference type="HOGENOM" id="CLU_099432_1_0_2"/>
<evidence type="ECO:0000313" key="10">
    <source>
        <dbReference type="Proteomes" id="UP000000810"/>
    </source>
</evidence>
<name>Q9V091_PYRAB</name>
<reference evidence="8 10" key="4">
    <citation type="journal article" date="2003" name="Mol. Microbiol.">
        <title>An integrated analysis of the genome of the hyperthermophilic archaeon Pyrococcus abyssi.</title>
        <authorList>
            <person name="Cohen G."/>
            <person name="Barbe V."/>
            <person name="Flament D."/>
            <person name="Galperin M."/>
            <person name="Heilig R."/>
            <person name="Ripp R."/>
            <person name="Lecompte O."/>
            <person name="Prieur D."/>
            <person name="Poch O."/>
            <person name="Quellerou J."/>
            <person name="Thierry J.C."/>
            <person name="Van der Oost J."/>
            <person name="Weissenbach J."/>
            <person name="Zivanovic Y."/>
            <person name="Forterre P."/>
        </authorList>
    </citation>
    <scope>NUCLEOTIDE SEQUENCE [LARGE SCALE GENOMIC DNA]</scope>
    <source>
        <strain evidence="10">GE5 / Orsay</strain>
        <strain evidence="8">Orsay</strain>
    </source>
</reference>
<dbReference type="PANTHER" id="PTHR33885">
    <property type="entry name" value="PHAGE SHOCK PROTEIN C"/>
    <property type="match status" value="1"/>
</dbReference>
<evidence type="ECO:0000256" key="1">
    <source>
        <dbReference type="ARBA" id="ARBA00004162"/>
    </source>
</evidence>
<dbReference type="PANTHER" id="PTHR33885:SF3">
    <property type="entry name" value="PHAGE SHOCK PROTEIN C"/>
    <property type="match status" value="1"/>
</dbReference>
<dbReference type="Proteomes" id="UP000009139">
    <property type="component" value="Chromosome"/>
</dbReference>
<dbReference type="Proteomes" id="UP000000810">
    <property type="component" value="Chromosome"/>
</dbReference>
<evidence type="ECO:0000259" key="7">
    <source>
        <dbReference type="Pfam" id="PF04024"/>
    </source>
</evidence>
<evidence type="ECO:0000256" key="2">
    <source>
        <dbReference type="ARBA" id="ARBA00022475"/>
    </source>
</evidence>
<evidence type="ECO:0000256" key="3">
    <source>
        <dbReference type="ARBA" id="ARBA00022692"/>
    </source>
</evidence>
<dbReference type="PATRIC" id="fig|272844.11.peg.952"/>
<protein>
    <submittedName>
        <fullName evidence="9">Transcription regulator, PspC family</fullName>
    </submittedName>
    <submittedName>
        <fullName evidence="8">Transcriptional regulator, containing PspC domain, putative</fullName>
    </submittedName>
</protein>
<dbReference type="PIR" id="E75137">
    <property type="entry name" value="E75137"/>
</dbReference>
<keyword evidence="2" id="KW-1003">Cell membrane</keyword>
<dbReference type="eggNOG" id="arCOG03456">
    <property type="taxonomic scope" value="Archaea"/>
</dbReference>
<keyword evidence="10" id="KW-1185">Reference proteome</keyword>
<keyword evidence="4 6" id="KW-1133">Transmembrane helix</keyword>
<evidence type="ECO:0000313" key="8">
    <source>
        <dbReference type="EMBL" id="CAB49814.1"/>
    </source>
</evidence>
<dbReference type="GO" id="GO:0005886">
    <property type="term" value="C:plasma membrane"/>
    <property type="evidence" value="ECO:0007669"/>
    <property type="project" value="UniProtKB-SubCell"/>
</dbReference>
<reference evidence="9 11" key="5">
    <citation type="journal article" date="2012" name="Curr. Microbiol.">
        <title>Re-annotation of two hyperthermophilic archaea Pyrococcus abyssi GE5 and Pyrococcus furiosus DSM 3638.</title>
        <authorList>
            <person name="Gao J."/>
            <person name="Wang J."/>
        </authorList>
    </citation>
    <scope>GENOME REANNOTATION</scope>
    <source>
        <strain evidence="9">GE5</strain>
        <strain evidence="11">GE5 / Orsay</strain>
    </source>
</reference>
<feature type="transmembrane region" description="Helical" evidence="6">
    <location>
        <begin position="118"/>
        <end position="133"/>
    </location>
</feature>
<dbReference type="RefSeq" id="WP_010868023.1">
    <property type="nucleotide sequence ID" value="NC_000868.1"/>
</dbReference>
<reference evidence="8" key="2">
    <citation type="journal article" date="2000" name="J. Mol. Biol.">
        <title>Archaeal homologs of eukaryotic methylation guide small nucleolar RNAs: lessons from the Pyrococcus genomes.</title>
        <authorList>
            <person name="Gaspin C."/>
            <person name="Cavaille J."/>
            <person name="Erauso G."/>
        </authorList>
    </citation>
    <scope>NUCLEOTIDE SEQUENCE</scope>
    <source>
        <strain evidence="8">Orsay</strain>
    </source>
</reference>
<reference evidence="8" key="1">
    <citation type="submission" date="1999-07" db="EMBL/GenBank/DDBJ databases">
        <authorList>
            <person name="Genoscope"/>
        </authorList>
    </citation>
    <scope>NUCLEOTIDE SEQUENCE</scope>
    <source>
        <strain evidence="8">Orsay</strain>
    </source>
</reference>
<keyword evidence="5 6" id="KW-0472">Membrane</keyword>
<dbReference type="STRING" id="272844.PAB0603"/>
<accession>Q9V091</accession>
<evidence type="ECO:0000256" key="5">
    <source>
        <dbReference type="ARBA" id="ARBA00023136"/>
    </source>
</evidence>
<proteinExistence type="predicted"/>
<dbReference type="InterPro" id="IPR052027">
    <property type="entry name" value="PspC"/>
</dbReference>
<dbReference type="KEGG" id="pab:PAB0603"/>
<feature type="domain" description="Phage shock protein PspC N-terminal" evidence="7">
    <location>
        <begin position="3"/>
        <end position="61"/>
    </location>
</feature>
<comment type="subcellular location">
    <subcellularLocation>
        <location evidence="1">Cell membrane</location>
        <topology evidence="1">Single-pass membrane protein</topology>
    </subcellularLocation>
</comment>
<dbReference type="InterPro" id="IPR007168">
    <property type="entry name" value="Phageshock_PspC_N"/>
</dbReference>
<evidence type="ECO:0000256" key="6">
    <source>
        <dbReference type="SAM" id="Phobius"/>
    </source>
</evidence>